<sequence>MHQASGVKAELMGGQLSSNLRSQRHGAGITETPNMSAPPARCSAPPNRPASNPHPRKADAVRVCTTTQPMARTAPEKRHLAKQGLGSDSAAILSNLASSLEGRWMDEGSEEIRTAERDDAVLQQISKLKEYNKVFEGKQPGFVRFIKPNAKCVTKTPIYIIPLKIESGTSTISTIALEHESAGSSDEAVRLEVGDIACVTRSVTVASPMDALLLREQSP</sequence>
<gene>
    <name evidence="2" type="ORF">MPH_12965</name>
</gene>
<accession>K2QJB6</accession>
<reference evidence="2 3" key="1">
    <citation type="journal article" date="2012" name="BMC Genomics">
        <title>Tools to kill: Genome of one of the most destructive plant pathogenic fungi Macrophomina phaseolina.</title>
        <authorList>
            <person name="Islam M.S."/>
            <person name="Haque M.S."/>
            <person name="Islam M.M."/>
            <person name="Emdad E.M."/>
            <person name="Halim A."/>
            <person name="Hossen Q.M.M."/>
            <person name="Hossain M.Z."/>
            <person name="Ahmed B."/>
            <person name="Rahim S."/>
            <person name="Rahman M.S."/>
            <person name="Alam M.M."/>
            <person name="Hou S."/>
            <person name="Wan X."/>
            <person name="Saito J.A."/>
            <person name="Alam M."/>
        </authorList>
    </citation>
    <scope>NUCLEOTIDE SEQUENCE [LARGE SCALE GENOMIC DNA]</scope>
    <source>
        <strain evidence="2 3">MS6</strain>
    </source>
</reference>
<dbReference type="InParanoid" id="K2QJB6"/>
<dbReference type="AlphaFoldDB" id="K2QJB6"/>
<evidence type="ECO:0000313" key="3">
    <source>
        <dbReference type="Proteomes" id="UP000007129"/>
    </source>
</evidence>
<dbReference type="VEuPathDB" id="FungiDB:MPH_12965"/>
<evidence type="ECO:0000313" key="2">
    <source>
        <dbReference type="EMBL" id="EKG09956.1"/>
    </source>
</evidence>
<name>K2QJB6_MACPH</name>
<dbReference type="EMBL" id="AHHD01000542">
    <property type="protein sequence ID" value="EKG09956.1"/>
    <property type="molecule type" value="Genomic_DNA"/>
</dbReference>
<comment type="caution">
    <text evidence="2">The sequence shown here is derived from an EMBL/GenBank/DDBJ whole genome shotgun (WGS) entry which is preliminary data.</text>
</comment>
<proteinExistence type="predicted"/>
<dbReference type="HOGENOM" id="CLU_1261735_0_0_1"/>
<protein>
    <submittedName>
        <fullName evidence="2">Uncharacterized protein</fullName>
    </submittedName>
</protein>
<dbReference type="Proteomes" id="UP000007129">
    <property type="component" value="Unassembled WGS sequence"/>
</dbReference>
<evidence type="ECO:0000256" key="1">
    <source>
        <dbReference type="SAM" id="MobiDB-lite"/>
    </source>
</evidence>
<organism evidence="2 3">
    <name type="scientific">Macrophomina phaseolina (strain MS6)</name>
    <name type="common">Charcoal rot fungus</name>
    <dbReference type="NCBI Taxonomy" id="1126212"/>
    <lineage>
        <taxon>Eukaryota</taxon>
        <taxon>Fungi</taxon>
        <taxon>Dikarya</taxon>
        <taxon>Ascomycota</taxon>
        <taxon>Pezizomycotina</taxon>
        <taxon>Dothideomycetes</taxon>
        <taxon>Dothideomycetes incertae sedis</taxon>
        <taxon>Botryosphaeriales</taxon>
        <taxon>Botryosphaeriaceae</taxon>
        <taxon>Macrophomina</taxon>
    </lineage>
</organism>
<feature type="region of interest" description="Disordered" evidence="1">
    <location>
        <begin position="26"/>
        <end position="59"/>
    </location>
</feature>